<evidence type="ECO:0000259" key="4">
    <source>
        <dbReference type="PROSITE" id="PS50937"/>
    </source>
</evidence>
<dbReference type="Proteomes" id="UP001064782">
    <property type="component" value="Unassembled WGS sequence"/>
</dbReference>
<dbReference type="PANTHER" id="PTHR30204">
    <property type="entry name" value="REDOX-CYCLING DRUG-SENSING TRANSCRIPTIONAL ACTIVATOR SOXR"/>
    <property type="match status" value="1"/>
</dbReference>
<dbReference type="PROSITE" id="PS50937">
    <property type="entry name" value="HTH_MERR_2"/>
    <property type="match status" value="1"/>
</dbReference>
<dbReference type="SUPFAM" id="SSF46955">
    <property type="entry name" value="Putative DNA-binding domain"/>
    <property type="match status" value="1"/>
</dbReference>
<gene>
    <name evidence="5" type="ORF">Mkiyose1413_52670</name>
</gene>
<dbReference type="EMBL" id="BRZI01000077">
    <property type="protein sequence ID" value="GLD33384.1"/>
    <property type="molecule type" value="Genomic_DNA"/>
</dbReference>
<dbReference type="GO" id="GO:0003700">
    <property type="term" value="F:DNA-binding transcription factor activity"/>
    <property type="evidence" value="ECO:0007669"/>
    <property type="project" value="InterPro"/>
</dbReference>
<comment type="caution">
    <text evidence="5">The sequence shown here is derived from an EMBL/GenBank/DDBJ whole genome shotgun (WGS) entry which is preliminary data.</text>
</comment>
<keyword evidence="1" id="KW-0805">Transcription regulation</keyword>
<dbReference type="AlphaFoldDB" id="A0A9P3QDA5"/>
<evidence type="ECO:0000256" key="2">
    <source>
        <dbReference type="ARBA" id="ARBA00023125"/>
    </source>
</evidence>
<dbReference type="SMART" id="SM00422">
    <property type="entry name" value="HTH_MERR"/>
    <property type="match status" value="1"/>
</dbReference>
<proteinExistence type="predicted"/>
<keyword evidence="2" id="KW-0238">DNA-binding</keyword>
<evidence type="ECO:0000256" key="1">
    <source>
        <dbReference type="ARBA" id="ARBA00023015"/>
    </source>
</evidence>
<sequence>MAPQGLTIGQAANAAGLTRKALRMYEAKGLLPATERTAAGYRLYDERDVELLTFIRRARSLGLHLENIREVLAIRNGGIPPCDAVCVLDARIAEVDTAIAELHALRETLAATRSRAAACTDEQPASSAQSSRKPRLWIARSGGVHVIPGAEFIVIPGANAAESIWPPPRPGARHVIWGLRYILAGPPTVPAIFRGHTPVQIKGCVRVRGRITSPNLGHNHAGIC</sequence>
<feature type="domain" description="HTH merR-type" evidence="4">
    <location>
        <begin position="5"/>
        <end position="74"/>
    </location>
</feature>
<protein>
    <recommendedName>
        <fullName evidence="4">HTH merR-type domain-containing protein</fullName>
    </recommendedName>
</protein>
<accession>A0A9P3QDA5</accession>
<dbReference type="InterPro" id="IPR000551">
    <property type="entry name" value="MerR-type_HTH_dom"/>
</dbReference>
<dbReference type="PROSITE" id="PS00552">
    <property type="entry name" value="HTH_MERR_1"/>
    <property type="match status" value="1"/>
</dbReference>
<dbReference type="GO" id="GO:0003677">
    <property type="term" value="F:DNA binding"/>
    <property type="evidence" value="ECO:0007669"/>
    <property type="project" value="UniProtKB-KW"/>
</dbReference>
<keyword evidence="3" id="KW-0804">Transcription</keyword>
<dbReference type="PANTHER" id="PTHR30204:SF94">
    <property type="entry name" value="HEAVY METAL-DEPENDENT TRANSCRIPTIONAL REGULATOR HI_0293-RELATED"/>
    <property type="match status" value="1"/>
</dbReference>
<keyword evidence="6" id="KW-1185">Reference proteome</keyword>
<evidence type="ECO:0000313" key="5">
    <source>
        <dbReference type="EMBL" id="GLD33384.1"/>
    </source>
</evidence>
<evidence type="ECO:0000313" key="6">
    <source>
        <dbReference type="Proteomes" id="UP001064782"/>
    </source>
</evidence>
<dbReference type="Gene3D" id="1.10.1660.10">
    <property type="match status" value="1"/>
</dbReference>
<dbReference type="RefSeq" id="WP_236982979.1">
    <property type="nucleotide sequence ID" value="NZ_BRXF01000081.1"/>
</dbReference>
<evidence type="ECO:0000256" key="3">
    <source>
        <dbReference type="ARBA" id="ARBA00023163"/>
    </source>
</evidence>
<name>A0A9P3QDA5_9MYCO</name>
<organism evidence="5 6">
    <name type="scientific">Mycobacterium kiyosense</name>
    <dbReference type="NCBI Taxonomy" id="2871094"/>
    <lineage>
        <taxon>Bacteria</taxon>
        <taxon>Bacillati</taxon>
        <taxon>Actinomycetota</taxon>
        <taxon>Actinomycetes</taxon>
        <taxon>Mycobacteriales</taxon>
        <taxon>Mycobacteriaceae</taxon>
        <taxon>Mycobacterium</taxon>
    </lineage>
</organism>
<dbReference type="InterPro" id="IPR047057">
    <property type="entry name" value="MerR_fam"/>
</dbReference>
<dbReference type="InterPro" id="IPR009061">
    <property type="entry name" value="DNA-bd_dom_put_sf"/>
</dbReference>
<reference evidence="5" key="1">
    <citation type="submission" date="2022-08" db="EMBL/GenBank/DDBJ databases">
        <title>Mycobacterium kiyosense sp. nov., scotochromogenic slow-glowing species isolated from respiratory specimens.</title>
        <authorList>
            <person name="Fukano H."/>
            <person name="Kazumi Y."/>
            <person name="Sakagami N."/>
            <person name="Ato M."/>
            <person name="Mitarai S."/>
            <person name="Hoshino Y."/>
        </authorList>
    </citation>
    <scope>NUCLEOTIDE SEQUENCE</scope>
    <source>
        <strain evidence="5">1413</strain>
    </source>
</reference>
<dbReference type="PRINTS" id="PR00040">
    <property type="entry name" value="HTHMERR"/>
</dbReference>
<dbReference type="Pfam" id="PF13411">
    <property type="entry name" value="MerR_1"/>
    <property type="match status" value="1"/>
</dbReference>